<dbReference type="GO" id="GO:0009231">
    <property type="term" value="P:riboflavin biosynthetic process"/>
    <property type="evidence" value="ECO:0007669"/>
    <property type="project" value="InterPro"/>
</dbReference>
<protein>
    <submittedName>
        <fullName evidence="2">RibD domain-containing protein</fullName>
    </submittedName>
</protein>
<evidence type="ECO:0000313" key="3">
    <source>
        <dbReference type="Proteomes" id="UP000238362"/>
    </source>
</evidence>
<dbReference type="RefSeq" id="WP_245900407.1">
    <property type="nucleotide sequence ID" value="NZ_PVNH01000001.1"/>
</dbReference>
<reference evidence="2 3" key="1">
    <citation type="submission" date="2018-03" db="EMBL/GenBank/DDBJ databases">
        <title>Genomic Encyclopedia of Type Strains, Phase III (KMG-III): the genomes of soil and plant-associated and newly described type strains.</title>
        <authorList>
            <person name="Whitman W."/>
        </authorList>
    </citation>
    <scope>NUCLEOTIDE SEQUENCE [LARGE SCALE GENOMIC DNA]</scope>
    <source>
        <strain evidence="2 3">CGMCC 4.7125</strain>
    </source>
</reference>
<accession>A0A2T0M428</accession>
<dbReference type="EMBL" id="PVNH01000001">
    <property type="protein sequence ID" value="PRX51476.1"/>
    <property type="molecule type" value="Genomic_DNA"/>
</dbReference>
<keyword evidence="3" id="KW-1185">Reference proteome</keyword>
<dbReference type="Pfam" id="PF01872">
    <property type="entry name" value="RibD_C"/>
    <property type="match status" value="1"/>
</dbReference>
<evidence type="ECO:0000259" key="1">
    <source>
        <dbReference type="Pfam" id="PF01872"/>
    </source>
</evidence>
<name>A0A2T0M428_9PSEU</name>
<sequence>MAQAPAGEHFEHRDWSLAFNRGADGERFTLDEALAAEALLLGRRTYDLFAGAWPDRDGPLADKYNSMPKYVVSATLTDPAWNNTHVVTGDLVTEVAGLRDALAGEIQVPGSIQLVRALLAGDLVGEIRLLTLPVVLGTGRRLFGPAPGRTRWRLAGTRTVGEGLPITVFHRHRADPAT</sequence>
<dbReference type="AlphaFoldDB" id="A0A2T0M428"/>
<dbReference type="GO" id="GO:0008703">
    <property type="term" value="F:5-amino-6-(5-phosphoribosylamino)uracil reductase activity"/>
    <property type="evidence" value="ECO:0007669"/>
    <property type="project" value="InterPro"/>
</dbReference>
<gene>
    <name evidence="2" type="ORF">B0I33_101630</name>
</gene>
<dbReference type="Gene3D" id="3.40.430.10">
    <property type="entry name" value="Dihydrofolate Reductase, subunit A"/>
    <property type="match status" value="1"/>
</dbReference>
<organism evidence="2 3">
    <name type="scientific">Prauserella shujinwangii</name>
    <dbReference type="NCBI Taxonomy" id="1453103"/>
    <lineage>
        <taxon>Bacteria</taxon>
        <taxon>Bacillati</taxon>
        <taxon>Actinomycetota</taxon>
        <taxon>Actinomycetes</taxon>
        <taxon>Pseudonocardiales</taxon>
        <taxon>Pseudonocardiaceae</taxon>
        <taxon>Prauserella</taxon>
    </lineage>
</organism>
<dbReference type="InterPro" id="IPR024072">
    <property type="entry name" value="DHFR-like_dom_sf"/>
</dbReference>
<dbReference type="Proteomes" id="UP000238362">
    <property type="component" value="Unassembled WGS sequence"/>
</dbReference>
<proteinExistence type="predicted"/>
<comment type="caution">
    <text evidence="2">The sequence shown here is derived from an EMBL/GenBank/DDBJ whole genome shotgun (WGS) entry which is preliminary data.</text>
</comment>
<dbReference type="SUPFAM" id="SSF53597">
    <property type="entry name" value="Dihydrofolate reductase-like"/>
    <property type="match status" value="1"/>
</dbReference>
<feature type="domain" description="Bacterial bifunctional deaminase-reductase C-terminal" evidence="1">
    <location>
        <begin position="28"/>
        <end position="164"/>
    </location>
</feature>
<dbReference type="InterPro" id="IPR002734">
    <property type="entry name" value="RibDG_C"/>
</dbReference>
<evidence type="ECO:0000313" key="2">
    <source>
        <dbReference type="EMBL" id="PRX51476.1"/>
    </source>
</evidence>